<evidence type="ECO:0000313" key="2">
    <source>
        <dbReference type="EMBL" id="EEH09597.1"/>
    </source>
</evidence>
<accession>C0NEC6</accession>
<dbReference type="EMBL" id="GG663364">
    <property type="protein sequence ID" value="EEH09597.1"/>
    <property type="molecule type" value="Genomic_DNA"/>
</dbReference>
<sequence>MNRLTHGIIIRDTATPRYNPVPSRSPPCSAHPFQILSDLHLEKPPAYSFFDIPARAPHLALPGDVGNACDSGFFVFIETQLQNFKTVYFLLGNHEPYHSSWKEVRQKADEFAALETDVSFGLNDFYCIDGWTVADHNTSHTVELVWLNERVAALSTSESDRKIVVFTQHIPITDDSRAVDPVHLRKRNGKVKRVLSNQRGYYSKQSHGFNVEKVVDVSSQTIIVPQDPDQQEHFPAGNLNPGQVYAHQLGSLYTRISTATGQPFKIPTCIRVLCTSGYGTLKLAWHGFSESFCFLLKTAFAVPDKKTPKAEQILGRAGLDICTDQDCVVITIKSRPPLVSHFNLETEDIHISLHPQSQILPNITDITQISHQIISASDQSLLESKIGYGRDSFLPEHHHVRVPSTICFVACLSNFARLAR</sequence>
<dbReference type="InParanoid" id="C0NEC6"/>
<reference evidence="2" key="1">
    <citation type="submission" date="2009-02" db="EMBL/GenBank/DDBJ databases">
        <title>The Genome Sequence of Ajellomyces capsulatus strain G186AR.</title>
        <authorList>
            <consortium name="The Broad Institute Genome Sequencing Platform"/>
            <person name="Champion M."/>
            <person name="Cuomo C."/>
            <person name="Ma L.-J."/>
            <person name="Henn M.R."/>
            <person name="Sil A."/>
            <person name="Goldman B."/>
            <person name="Young S.K."/>
            <person name="Kodira C.D."/>
            <person name="Zeng Q."/>
            <person name="Koehrsen M."/>
            <person name="Alvarado L."/>
            <person name="Berlin A."/>
            <person name="Borenstein D."/>
            <person name="Chen Z."/>
            <person name="Engels R."/>
            <person name="Freedman E."/>
            <person name="Gellesch M."/>
            <person name="Goldberg J."/>
            <person name="Griggs A."/>
            <person name="Gujja S."/>
            <person name="Heiman D."/>
            <person name="Hepburn T."/>
            <person name="Howarth C."/>
            <person name="Jen D."/>
            <person name="Larson L."/>
            <person name="Lewis B."/>
            <person name="Mehta T."/>
            <person name="Park D."/>
            <person name="Pearson M."/>
            <person name="Roberts A."/>
            <person name="Saif S."/>
            <person name="Shea T."/>
            <person name="Shenoy N."/>
            <person name="Sisk P."/>
            <person name="Stolte C."/>
            <person name="Sykes S."/>
            <person name="Walk T."/>
            <person name="White J."/>
            <person name="Yandava C."/>
            <person name="Klein B."/>
            <person name="McEwen J.G."/>
            <person name="Puccia R."/>
            <person name="Goldman G.H."/>
            <person name="Felipe M.S."/>
            <person name="Nino-Vega G."/>
            <person name="San-Blas G."/>
            <person name="Taylor J."/>
            <person name="Mendoza L."/>
            <person name="Galagan J."/>
            <person name="Nusbaum C."/>
            <person name="Birren B."/>
        </authorList>
    </citation>
    <scope>NUCLEOTIDE SEQUENCE</scope>
    <source>
        <strain evidence="2">G186AR</strain>
    </source>
</reference>
<dbReference type="VEuPathDB" id="FungiDB:I7I50_11728"/>
<feature type="domain" description="Calcineurin-like phosphoesterase" evidence="1">
    <location>
        <begin position="35"/>
        <end position="195"/>
    </location>
</feature>
<proteinExistence type="predicted"/>
<dbReference type="Pfam" id="PF00149">
    <property type="entry name" value="Metallophos"/>
    <property type="match status" value="1"/>
</dbReference>
<protein>
    <submittedName>
        <fullName evidence="2">Serine/threonine phosphatase</fullName>
    </submittedName>
</protein>
<dbReference type="PANTHER" id="PTHR37844">
    <property type="entry name" value="SER/THR PROTEIN PHOSPHATASE SUPERFAMILY (AFU_ORTHOLOGUE AFUA_1G14840)"/>
    <property type="match status" value="1"/>
</dbReference>
<dbReference type="Proteomes" id="UP000001631">
    <property type="component" value="Unassembled WGS sequence"/>
</dbReference>
<evidence type="ECO:0000313" key="3">
    <source>
        <dbReference type="Proteomes" id="UP000001631"/>
    </source>
</evidence>
<dbReference type="AlphaFoldDB" id="C0NEC6"/>
<dbReference type="InterPro" id="IPR004843">
    <property type="entry name" value="Calcineurin-like_PHP"/>
</dbReference>
<organism evidence="2 3">
    <name type="scientific">Ajellomyces capsulatus (strain G186AR / H82 / ATCC MYA-2454 / RMSCC 2432)</name>
    <name type="common">Darling's disease fungus</name>
    <name type="synonym">Histoplasma capsulatum</name>
    <dbReference type="NCBI Taxonomy" id="447093"/>
    <lineage>
        <taxon>Eukaryota</taxon>
        <taxon>Fungi</taxon>
        <taxon>Dikarya</taxon>
        <taxon>Ascomycota</taxon>
        <taxon>Pezizomycotina</taxon>
        <taxon>Eurotiomycetes</taxon>
        <taxon>Eurotiomycetidae</taxon>
        <taxon>Onygenales</taxon>
        <taxon>Ajellomycetaceae</taxon>
        <taxon>Histoplasma</taxon>
    </lineage>
</organism>
<dbReference type="PANTHER" id="PTHR37844:SF2">
    <property type="entry name" value="SER_THR PROTEIN PHOSPHATASE SUPERFAMILY (AFU_ORTHOLOGUE AFUA_1G14840)"/>
    <property type="match status" value="1"/>
</dbReference>
<keyword evidence="3" id="KW-1185">Reference proteome</keyword>
<gene>
    <name evidence="2" type="ORF">HCBG_01242</name>
</gene>
<dbReference type="HOGENOM" id="CLU_653754_0_0_1"/>
<dbReference type="RefSeq" id="XP_045290078.1">
    <property type="nucleotide sequence ID" value="XM_045428292.1"/>
</dbReference>
<dbReference type="GO" id="GO:0016787">
    <property type="term" value="F:hydrolase activity"/>
    <property type="evidence" value="ECO:0007669"/>
    <property type="project" value="InterPro"/>
</dbReference>
<dbReference type="GeneID" id="69034259"/>
<name>C0NEC6_AJECG</name>
<dbReference type="SUPFAM" id="SSF56300">
    <property type="entry name" value="Metallo-dependent phosphatases"/>
    <property type="match status" value="1"/>
</dbReference>
<dbReference type="VEuPathDB" id="FungiDB:I7I50_01539"/>
<evidence type="ECO:0000259" key="1">
    <source>
        <dbReference type="Pfam" id="PF00149"/>
    </source>
</evidence>
<dbReference type="InterPro" id="IPR029052">
    <property type="entry name" value="Metallo-depent_PP-like"/>
</dbReference>